<dbReference type="InterPro" id="IPR036179">
    <property type="entry name" value="Ig-like_dom_sf"/>
</dbReference>
<feature type="compositionally biased region" description="Basic and acidic residues" evidence="11">
    <location>
        <begin position="152"/>
        <end position="175"/>
    </location>
</feature>
<keyword evidence="8 12" id="KW-0472">Membrane</keyword>
<evidence type="ECO:0000256" key="5">
    <source>
        <dbReference type="ARBA" id="ARBA00022741"/>
    </source>
</evidence>
<evidence type="ECO:0000256" key="9">
    <source>
        <dbReference type="ARBA" id="ARBA00023157"/>
    </source>
</evidence>
<keyword evidence="9" id="KW-1015">Disulfide bond</keyword>
<dbReference type="AlphaFoldDB" id="A0AA97KEI5"/>
<dbReference type="Gene3D" id="2.60.40.10">
    <property type="entry name" value="Immunoglobulins"/>
    <property type="match status" value="2"/>
</dbReference>
<dbReference type="GO" id="GO:0005886">
    <property type="term" value="C:plasma membrane"/>
    <property type="evidence" value="ECO:0007669"/>
    <property type="project" value="TreeGrafter"/>
</dbReference>
<accession>A0AA97KEI5</accession>
<evidence type="ECO:0000256" key="6">
    <source>
        <dbReference type="ARBA" id="ARBA00022840"/>
    </source>
</evidence>
<dbReference type="PROSITE" id="PS50835">
    <property type="entry name" value="IG_LIKE"/>
    <property type="match status" value="1"/>
</dbReference>
<feature type="chain" id="PRO_5041678235" evidence="13">
    <location>
        <begin position="29"/>
        <end position="175"/>
    </location>
</feature>
<feature type="region of interest" description="Disordered" evidence="11">
    <location>
        <begin position="149"/>
        <end position="175"/>
    </location>
</feature>
<dbReference type="InterPro" id="IPR049328">
    <property type="entry name" value="TM_ErbB1"/>
</dbReference>
<evidence type="ECO:0000259" key="14">
    <source>
        <dbReference type="PROSITE" id="PS50835"/>
    </source>
</evidence>
<gene>
    <name evidence="16" type="primary">LOC129342465</name>
</gene>
<keyword evidence="2" id="KW-0597">Phosphoprotein</keyword>
<feature type="transmembrane region" description="Helical" evidence="12">
    <location>
        <begin position="118"/>
        <end position="140"/>
    </location>
</feature>
<protein>
    <submittedName>
        <fullName evidence="16">Sodium channel subunit beta-2-like isoform X2</fullName>
    </submittedName>
</protein>
<feature type="signal peptide" evidence="13">
    <location>
        <begin position="1"/>
        <end position="28"/>
    </location>
</feature>
<evidence type="ECO:0000256" key="10">
    <source>
        <dbReference type="ARBA" id="ARBA00023319"/>
    </source>
</evidence>
<dbReference type="GeneID" id="129342465"/>
<evidence type="ECO:0000256" key="7">
    <source>
        <dbReference type="ARBA" id="ARBA00022989"/>
    </source>
</evidence>
<keyword evidence="3 12" id="KW-0812">Transmembrane</keyword>
<evidence type="ECO:0000256" key="1">
    <source>
        <dbReference type="ARBA" id="ARBA00004370"/>
    </source>
</evidence>
<dbReference type="InterPro" id="IPR007110">
    <property type="entry name" value="Ig-like_dom"/>
</dbReference>
<keyword evidence="10" id="KW-0393">Immunoglobulin domain</keyword>
<name>A0AA97KEI5_EUBMA</name>
<dbReference type="SUPFAM" id="SSF48726">
    <property type="entry name" value="Immunoglobulin"/>
    <property type="match status" value="1"/>
</dbReference>
<dbReference type="PANTHER" id="PTHR13869:SF3">
    <property type="entry name" value="SODIUM CHANNEL SUBUNIT BETA-2"/>
    <property type="match status" value="1"/>
</dbReference>
<keyword evidence="15" id="KW-1185">Reference proteome</keyword>
<evidence type="ECO:0000256" key="8">
    <source>
        <dbReference type="ARBA" id="ARBA00023136"/>
    </source>
</evidence>
<evidence type="ECO:0000313" key="15">
    <source>
        <dbReference type="Proteomes" id="UP001190640"/>
    </source>
</evidence>
<evidence type="ECO:0000256" key="2">
    <source>
        <dbReference type="ARBA" id="ARBA00022553"/>
    </source>
</evidence>
<dbReference type="RefSeq" id="XP_054854226.1">
    <property type="nucleotide sequence ID" value="XM_054998251.1"/>
</dbReference>
<feature type="domain" description="Ig-like" evidence="14">
    <location>
        <begin position="24"/>
        <end position="103"/>
    </location>
</feature>
<dbReference type="Proteomes" id="UP001190640">
    <property type="component" value="Chromosome 14"/>
</dbReference>
<comment type="subcellular location">
    <subcellularLocation>
        <location evidence="1">Membrane</location>
    </subcellularLocation>
</comment>
<dbReference type="GO" id="GO:0005524">
    <property type="term" value="F:ATP binding"/>
    <property type="evidence" value="ECO:0007669"/>
    <property type="project" value="UniProtKB-KW"/>
</dbReference>
<keyword evidence="7 12" id="KW-1133">Transmembrane helix</keyword>
<evidence type="ECO:0000256" key="11">
    <source>
        <dbReference type="SAM" id="MobiDB-lite"/>
    </source>
</evidence>
<dbReference type="Pfam" id="PF21314">
    <property type="entry name" value="TM_ErbB1"/>
    <property type="match status" value="1"/>
</dbReference>
<keyword evidence="4 13" id="KW-0732">Signal</keyword>
<organism evidence="15 16">
    <name type="scientific">Eublepharis macularius</name>
    <name type="common">Leopard gecko</name>
    <name type="synonym">Cyrtodactylus macularius</name>
    <dbReference type="NCBI Taxonomy" id="481883"/>
    <lineage>
        <taxon>Eukaryota</taxon>
        <taxon>Metazoa</taxon>
        <taxon>Chordata</taxon>
        <taxon>Craniata</taxon>
        <taxon>Vertebrata</taxon>
        <taxon>Euteleostomi</taxon>
        <taxon>Lepidosauria</taxon>
        <taxon>Squamata</taxon>
        <taxon>Bifurcata</taxon>
        <taxon>Gekkota</taxon>
        <taxon>Eublepharidae</taxon>
        <taxon>Eublepharinae</taxon>
        <taxon>Eublepharis</taxon>
    </lineage>
</organism>
<keyword evidence="5" id="KW-0547">Nucleotide-binding</keyword>
<keyword evidence="6" id="KW-0067">ATP-binding</keyword>
<dbReference type="InterPro" id="IPR013783">
    <property type="entry name" value="Ig-like_fold"/>
</dbReference>
<sequence length="175" mass="19023">MRPGRPRLALPALALLGALLARAPSGLAMEVTAPATVNALNGSSAHFPCTFNSCYRVTEKQFSLNWTYQECGNCTEVMLEDEGLYNCYVLNPPDRHKGHAKINLKVVTEVPPERDSTVAVIVGASVGGFLAMVILALVVVKCLRRRKQQKLNTDDQKTEEEGKTDGEGNPEEGPK</sequence>
<dbReference type="InterPro" id="IPR000920">
    <property type="entry name" value="Myelin_P0-rel"/>
</dbReference>
<evidence type="ECO:0000256" key="3">
    <source>
        <dbReference type="ARBA" id="ARBA00022692"/>
    </source>
</evidence>
<evidence type="ECO:0000256" key="13">
    <source>
        <dbReference type="SAM" id="SignalP"/>
    </source>
</evidence>
<evidence type="ECO:0000256" key="4">
    <source>
        <dbReference type="ARBA" id="ARBA00022729"/>
    </source>
</evidence>
<proteinExistence type="predicted"/>
<dbReference type="PANTHER" id="PTHR13869">
    <property type="entry name" value="MYELIN P0 RELATED"/>
    <property type="match status" value="1"/>
</dbReference>
<evidence type="ECO:0000313" key="16">
    <source>
        <dbReference type="RefSeq" id="XP_054854226.1"/>
    </source>
</evidence>
<reference evidence="16" key="1">
    <citation type="submission" date="2025-08" db="UniProtKB">
        <authorList>
            <consortium name="RefSeq"/>
        </authorList>
    </citation>
    <scope>IDENTIFICATION</scope>
    <source>
        <tissue evidence="16">Blood</tissue>
    </source>
</reference>
<evidence type="ECO:0000256" key="12">
    <source>
        <dbReference type="SAM" id="Phobius"/>
    </source>
</evidence>